<proteinExistence type="inferred from homology"/>
<dbReference type="Pfam" id="PF01515">
    <property type="entry name" value="PTA_PTB"/>
    <property type="match status" value="1"/>
</dbReference>
<dbReference type="PANTHER" id="PTHR43356:SF2">
    <property type="entry name" value="PHOSPHATE ACETYLTRANSFERASE"/>
    <property type="match status" value="1"/>
</dbReference>
<dbReference type="GO" id="GO:0016746">
    <property type="term" value="F:acyltransferase activity"/>
    <property type="evidence" value="ECO:0007669"/>
    <property type="project" value="UniProtKB-KW"/>
</dbReference>
<dbReference type="InterPro" id="IPR050500">
    <property type="entry name" value="Phos_Acetyltrans/Butyryltrans"/>
</dbReference>
<dbReference type="EMBL" id="CP116507">
    <property type="protein sequence ID" value="WCG22046.1"/>
    <property type="molecule type" value="Genomic_DNA"/>
</dbReference>
<evidence type="ECO:0000259" key="4">
    <source>
        <dbReference type="Pfam" id="PF01515"/>
    </source>
</evidence>
<evidence type="ECO:0000313" key="6">
    <source>
        <dbReference type="Proteomes" id="UP001179600"/>
    </source>
</evidence>
<dbReference type="PIRSF" id="PIRSF000428">
    <property type="entry name" value="P_Ac_trans"/>
    <property type="match status" value="1"/>
</dbReference>
<dbReference type="PANTHER" id="PTHR43356">
    <property type="entry name" value="PHOSPHATE ACETYLTRANSFERASE"/>
    <property type="match status" value="1"/>
</dbReference>
<protein>
    <submittedName>
        <fullName evidence="5">Phosphate acyltransferase</fullName>
    </submittedName>
</protein>
<evidence type="ECO:0000313" key="5">
    <source>
        <dbReference type="EMBL" id="WCG22046.1"/>
    </source>
</evidence>
<evidence type="ECO:0000256" key="2">
    <source>
        <dbReference type="ARBA" id="ARBA00022679"/>
    </source>
</evidence>
<sequence length="274" mass="29952">MKTISVAGGSQPEILELVKEAHKRYPNELEFVVFDTNENIDNENLWRYEQCQDEKEMVFRAVSLVAKGEAQLLLKGIVQTHAILKEVLQKEHNLRDQKVLSHVAMVDIPKLNRTILLTDCGMNIAPDTETLSSIVDNAVGVAHKIGLTHPKVALLSAAENVNPKMPSSVLTKEVSDRYQNSEDCTVYGPISLDLALSQEAVAHKKFEGPVAGDADILVVPSIDTGNCLYKSLTLFGDALVGGTIVGTKVPVILTSRSDKIESKLHSLSFALKQV</sequence>
<dbReference type="InterPro" id="IPR012147">
    <property type="entry name" value="P_Ac_Bu_trans"/>
</dbReference>
<organism evidence="5 6">
    <name type="scientific">Vagococcus lutrae</name>
    <dbReference type="NCBI Taxonomy" id="81947"/>
    <lineage>
        <taxon>Bacteria</taxon>
        <taxon>Bacillati</taxon>
        <taxon>Bacillota</taxon>
        <taxon>Bacilli</taxon>
        <taxon>Lactobacillales</taxon>
        <taxon>Enterococcaceae</taxon>
        <taxon>Vagococcus</taxon>
    </lineage>
</organism>
<keyword evidence="2" id="KW-0808">Transferase</keyword>
<keyword evidence="3 5" id="KW-0012">Acyltransferase</keyword>
<reference evidence="5" key="1">
    <citation type="submission" date="2023-01" db="EMBL/GenBank/DDBJ databases">
        <title>Oxazolidinone resistance genes in florfenicol resistant enterococci from beef cattle and veal calves at slaughter.</title>
        <authorList>
            <person name="Biggel M."/>
        </authorList>
    </citation>
    <scope>NUCLEOTIDE SEQUENCE</scope>
    <source>
        <strain evidence="5">K204-1</strain>
    </source>
</reference>
<dbReference type="InterPro" id="IPR002505">
    <property type="entry name" value="PTA_PTB"/>
</dbReference>
<name>A0AAE9XGQ6_9ENTE</name>
<comment type="similarity">
    <text evidence="1">Belongs to the phosphate acetyltransferase and butyryltransferase family.</text>
</comment>
<dbReference type="AlphaFoldDB" id="A0AAE9XGQ6"/>
<dbReference type="Proteomes" id="UP001179600">
    <property type="component" value="Chromosome"/>
</dbReference>
<evidence type="ECO:0000256" key="1">
    <source>
        <dbReference type="ARBA" id="ARBA00005656"/>
    </source>
</evidence>
<evidence type="ECO:0000256" key="3">
    <source>
        <dbReference type="ARBA" id="ARBA00023315"/>
    </source>
</evidence>
<feature type="domain" description="Phosphate acetyl/butaryl transferase" evidence="4">
    <location>
        <begin position="58"/>
        <end position="264"/>
    </location>
</feature>
<accession>A0AAE9XGQ6</accession>
<dbReference type="Gene3D" id="3.40.718.10">
    <property type="entry name" value="Isopropylmalate Dehydrogenase"/>
    <property type="match status" value="1"/>
</dbReference>
<dbReference type="SUPFAM" id="SSF53659">
    <property type="entry name" value="Isocitrate/Isopropylmalate dehydrogenase-like"/>
    <property type="match status" value="1"/>
</dbReference>
<gene>
    <name evidence="5" type="ORF">PML95_06480</name>
</gene>
<dbReference type="RefSeq" id="WP_202585481.1">
    <property type="nucleotide sequence ID" value="NZ_BKBT01000018.1"/>
</dbReference>